<evidence type="ECO:0000313" key="1">
    <source>
        <dbReference type="EMBL" id="GEB98074.1"/>
    </source>
</evidence>
<name>A0AB73B879_CORFL</name>
<comment type="caution">
    <text evidence="1">The sequence shown here is derived from an EMBL/GenBank/DDBJ whole genome shotgun (WGS) entry which is preliminary data.</text>
</comment>
<accession>A0AB73B879</accession>
<protein>
    <submittedName>
        <fullName evidence="1">Uncharacterized protein</fullName>
    </submittedName>
</protein>
<organism evidence="1 2">
    <name type="scientific">Corynebacterium flavescens</name>
    <dbReference type="NCBI Taxonomy" id="28028"/>
    <lineage>
        <taxon>Bacteria</taxon>
        <taxon>Bacillati</taxon>
        <taxon>Actinomycetota</taxon>
        <taxon>Actinomycetes</taxon>
        <taxon>Mycobacteriales</taxon>
        <taxon>Corynebacteriaceae</taxon>
        <taxon>Corynebacterium</taxon>
    </lineage>
</organism>
<dbReference type="Proteomes" id="UP000315353">
    <property type="component" value="Unassembled WGS sequence"/>
</dbReference>
<proteinExistence type="predicted"/>
<gene>
    <name evidence="1" type="ORF">CFL01nite_15690</name>
</gene>
<sequence>MSQIAPPKLSADTGAYAEASQFSIVVFTAATFNSVEREESFAQPAWALTHSI</sequence>
<reference evidence="1 2" key="1">
    <citation type="submission" date="2019-06" db="EMBL/GenBank/DDBJ databases">
        <title>Whole genome shotgun sequence of Corynebacterium flavescens NBRC 14136.</title>
        <authorList>
            <person name="Hosoyama A."/>
            <person name="Uohara A."/>
            <person name="Ohji S."/>
            <person name="Ichikawa N."/>
        </authorList>
    </citation>
    <scope>NUCLEOTIDE SEQUENCE [LARGE SCALE GENOMIC DNA]</scope>
    <source>
        <strain evidence="1 2">NBRC 14136</strain>
    </source>
</reference>
<dbReference type="AlphaFoldDB" id="A0AB73B879"/>
<evidence type="ECO:0000313" key="2">
    <source>
        <dbReference type="Proteomes" id="UP000315353"/>
    </source>
</evidence>
<dbReference type="EMBL" id="BJNB01000023">
    <property type="protein sequence ID" value="GEB98074.1"/>
    <property type="molecule type" value="Genomic_DNA"/>
</dbReference>